<reference evidence="6 7" key="1">
    <citation type="submission" date="2017-12" db="EMBL/GenBank/DDBJ databases">
        <title>Complete genome sequence of Herbivorax saccincola GGR1, a novel Cellulosome-producing hydrolytic bacterium in a thermophilic biogas plant, established by Illumina and Nanopore MinION sequencing.</title>
        <authorList>
            <person name="Pechtl A."/>
            <person name="Ruckert C."/>
            <person name="Koeck D.E."/>
            <person name="Maus I."/>
            <person name="Winkler A."/>
            <person name="Kalinowski J."/>
            <person name="Puhler A."/>
            <person name="Schwarz W.W."/>
            <person name="Zverlov V.V."/>
            <person name="Schluter A."/>
            <person name="Liebl W."/>
        </authorList>
    </citation>
    <scope>NUCLEOTIDE SEQUENCE [LARGE SCALE GENOMIC DNA]</scope>
    <source>
        <strain evidence="7">SR1</strain>
    </source>
</reference>
<evidence type="ECO:0000256" key="1">
    <source>
        <dbReference type="ARBA" id="ARBA00009277"/>
    </source>
</evidence>
<name>A0A2K9EEK9_9FIRM</name>
<dbReference type="InterPro" id="IPR017894">
    <property type="entry name" value="HTH_IS21_transposase_type"/>
</dbReference>
<dbReference type="NCBIfam" id="NF033546">
    <property type="entry name" value="transpos_IS21"/>
    <property type="match status" value="1"/>
</dbReference>
<dbReference type="PANTHER" id="PTHR35004">
    <property type="entry name" value="TRANSPOSASE RV3428C-RELATED"/>
    <property type="match status" value="1"/>
</dbReference>
<evidence type="ECO:0000256" key="2">
    <source>
        <dbReference type="ARBA" id="ARBA00022578"/>
    </source>
</evidence>
<dbReference type="AlphaFoldDB" id="A0A2K9EEK9"/>
<dbReference type="GO" id="GO:0032196">
    <property type="term" value="P:transposition"/>
    <property type="evidence" value="ECO:0007669"/>
    <property type="project" value="UniProtKB-KW"/>
</dbReference>
<evidence type="ECO:0000259" key="5">
    <source>
        <dbReference type="PROSITE" id="PS50531"/>
    </source>
</evidence>
<dbReference type="KEGG" id="hsc:HVS_13595"/>
<dbReference type="PANTHER" id="PTHR35004:SF7">
    <property type="entry name" value="INTEGRASE PROTEIN"/>
    <property type="match status" value="1"/>
</dbReference>
<keyword evidence="2" id="KW-0815">Transposition</keyword>
<feature type="domain" description="HTH IS21-type" evidence="5">
    <location>
        <begin position="6"/>
        <end position="71"/>
    </location>
</feature>
<dbReference type="Gene3D" id="1.10.10.60">
    <property type="entry name" value="Homeodomain-like"/>
    <property type="match status" value="1"/>
</dbReference>
<evidence type="ECO:0000313" key="6">
    <source>
        <dbReference type="EMBL" id="AUG58584.1"/>
    </source>
</evidence>
<accession>A0A2K9EEK9</accession>
<keyword evidence="3" id="KW-0238">DNA-binding</keyword>
<evidence type="ECO:0000313" key="7">
    <source>
        <dbReference type="Proteomes" id="UP000233534"/>
    </source>
</evidence>
<comment type="similarity">
    <text evidence="1">Belongs to the transposase IS21/IS408/IS1162 family.</text>
</comment>
<keyword evidence="4" id="KW-0233">DNA recombination</keyword>
<dbReference type="EMBL" id="CP025197">
    <property type="protein sequence ID" value="AUG58584.1"/>
    <property type="molecule type" value="Genomic_DNA"/>
</dbReference>
<dbReference type="PROSITE" id="PS50531">
    <property type="entry name" value="HTH_IS21"/>
    <property type="match status" value="1"/>
</dbReference>
<proteinExistence type="inferred from homology"/>
<keyword evidence="7" id="KW-1185">Reference proteome</keyword>
<sequence length="508" mass="59012">MLSMTQIKDIRKMYFEEGKNISQIARETGHDRKTVRAYLDKVDWNQKPPKVKKETAFPKLNPYKDDIDTWLNEDKKARRKQRHTAKRIYDRLVEKYGEGFNCSYRTVAGYVAVKKKEIFSAKEGFLPLKHTPGEAQADFGDADFYENGRHYRGKSLTLSFPHSNKGYTQLFKGENQECLFEGLKAIFEHIGGVPPRIWFDNASTIVAKVIKGGGRNLTDDFMRFMEHYRFEAAFCNVDAGHEKGNVENKVGYHRRNMLVPVPRFEDISEFNEELLRRCEEDAKRTHYRKNGTIEELYRDDKTALLELPKTAFDTSKYITVKTNGYGKFLLNKGLHEYSSAPKFANKYVLVRLTAFHVTVLDESYREIVRHERLYGNYKQQSMQWLPYLNLLARRPGALKYTGVYHMLPQPIKEYMEDLSKQEKGKVLRTIADLTQRSSFEKAVETIRAALSYGVTDVDSLINLHSRLHEKALQLEPVRLPEHIPNLKRYEPNFIAYDKCLGKAGVKGC</sequence>
<dbReference type="GO" id="GO:0003677">
    <property type="term" value="F:DNA binding"/>
    <property type="evidence" value="ECO:0007669"/>
    <property type="project" value="UniProtKB-KW"/>
</dbReference>
<evidence type="ECO:0000256" key="4">
    <source>
        <dbReference type="ARBA" id="ARBA00023172"/>
    </source>
</evidence>
<protein>
    <submittedName>
        <fullName evidence="6">Integrase core domain protein</fullName>
    </submittedName>
</protein>
<gene>
    <name evidence="6" type="ORF">HVS_13595</name>
</gene>
<dbReference type="GO" id="GO:0006310">
    <property type="term" value="P:DNA recombination"/>
    <property type="evidence" value="ECO:0007669"/>
    <property type="project" value="UniProtKB-KW"/>
</dbReference>
<dbReference type="Proteomes" id="UP000233534">
    <property type="component" value="Chromosome"/>
</dbReference>
<evidence type="ECO:0000256" key="3">
    <source>
        <dbReference type="ARBA" id="ARBA00023125"/>
    </source>
</evidence>
<organism evidence="6 7">
    <name type="scientific">Acetivibrio saccincola</name>
    <dbReference type="NCBI Taxonomy" id="1677857"/>
    <lineage>
        <taxon>Bacteria</taxon>
        <taxon>Bacillati</taxon>
        <taxon>Bacillota</taxon>
        <taxon>Clostridia</taxon>
        <taxon>Eubacteriales</taxon>
        <taxon>Oscillospiraceae</taxon>
        <taxon>Acetivibrio</taxon>
    </lineage>
</organism>